<evidence type="ECO:0000256" key="3">
    <source>
        <dbReference type="ARBA" id="ARBA00022516"/>
    </source>
</evidence>
<dbReference type="Gene3D" id="2.40.50.100">
    <property type="match status" value="1"/>
</dbReference>
<dbReference type="OrthoDB" id="5297413at2"/>
<dbReference type="STRING" id="52131.GA0061100_103228"/>
<proteinExistence type="predicted"/>
<keyword evidence="4 8" id="KW-0276">Fatty acid metabolism</keyword>
<dbReference type="GO" id="GO:0006633">
    <property type="term" value="P:fatty acid biosynthetic process"/>
    <property type="evidence" value="ECO:0007669"/>
    <property type="project" value="UniProtKB-UniPathway"/>
</dbReference>
<dbReference type="PROSITE" id="PS00188">
    <property type="entry name" value="BIOTIN"/>
    <property type="match status" value="1"/>
</dbReference>
<dbReference type="UniPathway" id="UPA00094"/>
<dbReference type="AlphaFoldDB" id="A0A1C3UUB3"/>
<dbReference type="InterPro" id="IPR001249">
    <property type="entry name" value="AcCoA_biotinCC"/>
</dbReference>
<feature type="region of interest" description="Disordered" evidence="9">
    <location>
        <begin position="1"/>
        <end position="29"/>
    </location>
</feature>
<evidence type="ECO:0000256" key="1">
    <source>
        <dbReference type="ARBA" id="ARBA00003761"/>
    </source>
</evidence>
<gene>
    <name evidence="11" type="ORF">GA0061100_103228</name>
</gene>
<dbReference type="RefSeq" id="WP_047635610.1">
    <property type="nucleotide sequence ID" value="NZ_FMAC01000003.1"/>
</dbReference>
<evidence type="ECO:0000313" key="11">
    <source>
        <dbReference type="EMBL" id="SCB19014.1"/>
    </source>
</evidence>
<keyword evidence="3 8" id="KW-0444">Lipid biosynthesis</keyword>
<dbReference type="EMBL" id="FMAC01000003">
    <property type="protein sequence ID" value="SCB19014.1"/>
    <property type="molecule type" value="Genomic_DNA"/>
</dbReference>
<dbReference type="GO" id="GO:0009317">
    <property type="term" value="C:acetyl-CoA carboxylase complex"/>
    <property type="evidence" value="ECO:0007669"/>
    <property type="project" value="InterPro"/>
</dbReference>
<name>A0A1C3UUB3_9HYPH</name>
<sequence>MSKLEIRSPLPGTFYRASSPDTPPFKADGDAVAAGDTIGLIEVMKTFQQIPAGLDGKNITFLVDNEEPVMAGQIIAEVDP</sequence>
<dbReference type="InterPro" id="IPR001882">
    <property type="entry name" value="Biotin_BS"/>
</dbReference>
<keyword evidence="7 8" id="KW-0092">Biotin</keyword>
<evidence type="ECO:0000313" key="12">
    <source>
        <dbReference type="Proteomes" id="UP000186228"/>
    </source>
</evidence>
<dbReference type="InterPro" id="IPR000089">
    <property type="entry name" value="Biotin_lipoyl"/>
</dbReference>
<accession>A0A1C3UUB3</accession>
<dbReference type="Proteomes" id="UP000186228">
    <property type="component" value="Unassembled WGS sequence"/>
</dbReference>
<keyword evidence="6 8" id="KW-0275">Fatty acid biosynthesis</keyword>
<protein>
    <recommendedName>
        <fullName evidence="8">Biotin carboxyl carrier protein of acetyl-CoA carboxylase</fullName>
    </recommendedName>
</protein>
<dbReference type="CDD" id="cd06850">
    <property type="entry name" value="biotinyl_domain"/>
    <property type="match status" value="1"/>
</dbReference>
<dbReference type="SUPFAM" id="SSF51230">
    <property type="entry name" value="Single hybrid motif"/>
    <property type="match status" value="1"/>
</dbReference>
<evidence type="ECO:0000256" key="2">
    <source>
        <dbReference type="ARBA" id="ARBA00005194"/>
    </source>
</evidence>
<comment type="pathway">
    <text evidence="2 8">Lipid metabolism; fatty acid biosynthesis.</text>
</comment>
<keyword evidence="12" id="KW-1185">Reference proteome</keyword>
<dbReference type="NCBIfam" id="NF005457">
    <property type="entry name" value="PRK07051.1"/>
    <property type="match status" value="1"/>
</dbReference>
<keyword evidence="5 8" id="KW-0443">Lipid metabolism</keyword>
<evidence type="ECO:0000259" key="10">
    <source>
        <dbReference type="PROSITE" id="PS50968"/>
    </source>
</evidence>
<dbReference type="PROSITE" id="PS50968">
    <property type="entry name" value="BIOTINYL_LIPOYL"/>
    <property type="match status" value="1"/>
</dbReference>
<evidence type="ECO:0000256" key="4">
    <source>
        <dbReference type="ARBA" id="ARBA00022832"/>
    </source>
</evidence>
<evidence type="ECO:0000256" key="5">
    <source>
        <dbReference type="ARBA" id="ARBA00023098"/>
    </source>
</evidence>
<comment type="function">
    <text evidence="1 8">This protein is a component of the acetyl coenzyme A carboxylase complex; first, biotin carboxylase catalyzes the carboxylation of the carrier protein and then the transcarboxylase transfers the carboxyl group to form malonyl-CoA.</text>
</comment>
<feature type="domain" description="Lipoyl-binding" evidence="10">
    <location>
        <begin position="1"/>
        <end position="79"/>
    </location>
</feature>
<evidence type="ECO:0000256" key="6">
    <source>
        <dbReference type="ARBA" id="ARBA00023160"/>
    </source>
</evidence>
<evidence type="ECO:0000256" key="7">
    <source>
        <dbReference type="ARBA" id="ARBA00023267"/>
    </source>
</evidence>
<dbReference type="GO" id="GO:0003989">
    <property type="term" value="F:acetyl-CoA carboxylase activity"/>
    <property type="evidence" value="ECO:0007669"/>
    <property type="project" value="InterPro"/>
</dbReference>
<evidence type="ECO:0000256" key="8">
    <source>
        <dbReference type="RuleBase" id="RU364072"/>
    </source>
</evidence>
<reference evidence="12" key="1">
    <citation type="submission" date="2016-08" db="EMBL/GenBank/DDBJ databases">
        <authorList>
            <person name="Varghese N."/>
            <person name="Submissions Spin"/>
        </authorList>
    </citation>
    <scope>NUCLEOTIDE SEQUENCE [LARGE SCALE GENOMIC DNA]</scope>
    <source>
        <strain evidence="12">CCBAU 57015</strain>
    </source>
</reference>
<dbReference type="InterPro" id="IPR011053">
    <property type="entry name" value="Single_hybrid_motif"/>
</dbReference>
<evidence type="ECO:0000256" key="9">
    <source>
        <dbReference type="SAM" id="MobiDB-lite"/>
    </source>
</evidence>
<organism evidence="11 12">
    <name type="scientific">Rhizobium hainanense</name>
    <dbReference type="NCBI Taxonomy" id="52131"/>
    <lineage>
        <taxon>Bacteria</taxon>
        <taxon>Pseudomonadati</taxon>
        <taxon>Pseudomonadota</taxon>
        <taxon>Alphaproteobacteria</taxon>
        <taxon>Hyphomicrobiales</taxon>
        <taxon>Rhizobiaceae</taxon>
        <taxon>Rhizobium/Agrobacterium group</taxon>
        <taxon>Rhizobium</taxon>
    </lineage>
</organism>
<dbReference type="Pfam" id="PF00364">
    <property type="entry name" value="Biotin_lipoyl"/>
    <property type="match status" value="1"/>
</dbReference>
<dbReference type="PRINTS" id="PR01071">
    <property type="entry name" value="ACOABIOTINCC"/>
</dbReference>